<keyword evidence="7 10" id="KW-1133">Transmembrane helix</keyword>
<dbReference type="PANTHER" id="PTHR30012">
    <property type="entry name" value="GENERAL SECRETION PATHWAY PROTEIN"/>
    <property type="match status" value="1"/>
</dbReference>
<dbReference type="Pfam" id="PF00482">
    <property type="entry name" value="T2SSF"/>
    <property type="match status" value="2"/>
</dbReference>
<feature type="domain" description="Type II secretion system protein GspF" evidence="11">
    <location>
        <begin position="272"/>
        <end position="393"/>
    </location>
</feature>
<evidence type="ECO:0000256" key="4">
    <source>
        <dbReference type="ARBA" id="ARBA00022475"/>
    </source>
</evidence>
<name>A0A351U6Z1_9BACT</name>
<evidence type="ECO:0000256" key="5">
    <source>
        <dbReference type="ARBA" id="ARBA00022519"/>
    </source>
</evidence>
<evidence type="ECO:0000256" key="9">
    <source>
        <dbReference type="RuleBase" id="RU003923"/>
    </source>
</evidence>
<feature type="transmembrane region" description="Helical" evidence="10">
    <location>
        <begin position="375"/>
        <end position="394"/>
    </location>
</feature>
<accession>A0A351U6Z1</accession>
<feature type="transmembrane region" description="Helical" evidence="10">
    <location>
        <begin position="222"/>
        <end position="240"/>
    </location>
</feature>
<gene>
    <name evidence="12" type="ORF">GXY80_14685</name>
</gene>
<reference evidence="12" key="2">
    <citation type="submission" date="2020-01" db="EMBL/GenBank/DDBJ databases">
        <authorList>
            <person name="Campanaro S."/>
        </authorList>
    </citation>
    <scope>NUCLEOTIDE SEQUENCE</scope>
    <source>
        <strain evidence="12">AS06rmzACSIP_7</strain>
    </source>
</reference>
<dbReference type="GO" id="GO:0015628">
    <property type="term" value="P:protein secretion by the type II secretion system"/>
    <property type="evidence" value="ECO:0007669"/>
    <property type="project" value="TreeGrafter"/>
</dbReference>
<dbReference type="AlphaFoldDB" id="A0A351U6Z1"/>
<evidence type="ECO:0000256" key="10">
    <source>
        <dbReference type="SAM" id="Phobius"/>
    </source>
</evidence>
<dbReference type="FunFam" id="1.20.81.30:FF:000001">
    <property type="entry name" value="Type II secretion system protein F"/>
    <property type="match status" value="2"/>
</dbReference>
<organism evidence="12 13">
    <name type="scientific">Syntrophorhabdus aromaticivorans</name>
    <dbReference type="NCBI Taxonomy" id="328301"/>
    <lineage>
        <taxon>Bacteria</taxon>
        <taxon>Pseudomonadati</taxon>
        <taxon>Thermodesulfobacteriota</taxon>
        <taxon>Syntrophorhabdia</taxon>
        <taxon>Syntrophorhabdales</taxon>
        <taxon>Syntrophorhabdaceae</taxon>
        <taxon>Syntrophorhabdus</taxon>
    </lineage>
</organism>
<dbReference type="PRINTS" id="PR00812">
    <property type="entry name" value="BCTERIALGSPF"/>
</dbReference>
<comment type="subcellular location">
    <subcellularLocation>
        <location evidence="1">Cell inner membrane</location>
        <topology evidence="1">Multi-pass membrane protein</topology>
    </subcellularLocation>
    <subcellularLocation>
        <location evidence="9">Cell membrane</location>
        <topology evidence="9">Multi-pass membrane protein</topology>
    </subcellularLocation>
</comment>
<evidence type="ECO:0000313" key="12">
    <source>
        <dbReference type="EMBL" id="NLW36701.1"/>
    </source>
</evidence>
<protein>
    <submittedName>
        <fullName evidence="12">Type II secretion system F family protein</fullName>
    </submittedName>
</protein>
<evidence type="ECO:0000313" key="13">
    <source>
        <dbReference type="Proteomes" id="UP000777265"/>
    </source>
</evidence>
<dbReference type="InterPro" id="IPR003004">
    <property type="entry name" value="GspF/PilC"/>
</dbReference>
<keyword evidence="3 9" id="KW-0813">Transport</keyword>
<dbReference type="Gene3D" id="1.20.81.30">
    <property type="entry name" value="Type II secretion system (T2SS), domain F"/>
    <property type="match status" value="2"/>
</dbReference>
<dbReference type="InterPro" id="IPR042094">
    <property type="entry name" value="T2SS_GspF_sf"/>
</dbReference>
<feature type="domain" description="Type II secretion system protein GspF" evidence="11">
    <location>
        <begin position="68"/>
        <end position="191"/>
    </location>
</feature>
<dbReference type="PANTHER" id="PTHR30012:SF7">
    <property type="entry name" value="PROTEIN TRANSPORT PROTEIN HOFC HOMOLOG"/>
    <property type="match status" value="1"/>
</dbReference>
<dbReference type="EMBL" id="JAAYEE010000285">
    <property type="protein sequence ID" value="NLW36701.1"/>
    <property type="molecule type" value="Genomic_DNA"/>
</dbReference>
<proteinExistence type="inferred from homology"/>
<evidence type="ECO:0000256" key="1">
    <source>
        <dbReference type="ARBA" id="ARBA00004429"/>
    </source>
</evidence>
<dbReference type="InterPro" id="IPR001992">
    <property type="entry name" value="T2SS_GspF/T4SS_PilC_CS"/>
</dbReference>
<evidence type="ECO:0000256" key="8">
    <source>
        <dbReference type="ARBA" id="ARBA00023136"/>
    </source>
</evidence>
<reference evidence="12" key="1">
    <citation type="journal article" date="2020" name="Biotechnol. Biofuels">
        <title>New insights from the biogas microbiome by comprehensive genome-resolved metagenomics of nearly 1600 species originating from multiple anaerobic digesters.</title>
        <authorList>
            <person name="Campanaro S."/>
            <person name="Treu L."/>
            <person name="Rodriguez-R L.M."/>
            <person name="Kovalovszki A."/>
            <person name="Ziels R.M."/>
            <person name="Maus I."/>
            <person name="Zhu X."/>
            <person name="Kougias P.G."/>
            <person name="Basile A."/>
            <person name="Luo G."/>
            <person name="Schluter A."/>
            <person name="Konstantinidis K.T."/>
            <person name="Angelidaki I."/>
        </authorList>
    </citation>
    <scope>NUCLEOTIDE SEQUENCE</scope>
    <source>
        <strain evidence="12">AS06rmzACSIP_7</strain>
    </source>
</reference>
<feature type="transmembrane region" description="Helical" evidence="10">
    <location>
        <begin position="169"/>
        <end position="193"/>
    </location>
</feature>
<sequence>MPLFEWQGKTAKGQSASGTLKADSEAALRVMLRKEGTIVTRVTEKKDAKEAGGYNPKKKIKPLSVVVFTRQLATMITSGLPLVQSLEILSNQIEDKNLRGIVKEIKEKIEGGSRFADALMDYPKCFDELYVNLVVAGEEGGMLDTVLNRLALYMEKIEKLKKKIKSAMIYPISIIVVAIGVVMVLLIFVIPVFETMFKDMGAELPVPTQIVVNLSKLVKSSIHYMIGALAVAVFLFRRYYRTESGRRTIDRLILKAPVFGVLALKASVARVTRTLATLLSSGVAILESLVIVARVAKNKIIEDALVVARTRISEGRSMSQPLQESGIFPPMVIQMVQVGESTGSLDNMLNKVADFYEEDVDNLVSNLTALMEPMIMAFLGVVLGGLIIAMYLPIFKLGTAVG</sequence>
<dbReference type="GO" id="GO:0005886">
    <property type="term" value="C:plasma membrane"/>
    <property type="evidence" value="ECO:0007669"/>
    <property type="project" value="UniProtKB-SubCell"/>
</dbReference>
<dbReference type="InterPro" id="IPR018076">
    <property type="entry name" value="T2SS_GspF_dom"/>
</dbReference>
<dbReference type="Proteomes" id="UP000777265">
    <property type="component" value="Unassembled WGS sequence"/>
</dbReference>
<evidence type="ECO:0000256" key="2">
    <source>
        <dbReference type="ARBA" id="ARBA00005745"/>
    </source>
</evidence>
<dbReference type="STRING" id="909663.GCA_000512235_00798"/>
<evidence type="ECO:0000256" key="7">
    <source>
        <dbReference type="ARBA" id="ARBA00022989"/>
    </source>
</evidence>
<evidence type="ECO:0000256" key="6">
    <source>
        <dbReference type="ARBA" id="ARBA00022692"/>
    </source>
</evidence>
<keyword evidence="6 9" id="KW-0812">Transmembrane</keyword>
<comment type="caution">
    <text evidence="12">The sequence shown here is derived from an EMBL/GenBank/DDBJ whole genome shotgun (WGS) entry which is preliminary data.</text>
</comment>
<keyword evidence="8 10" id="KW-0472">Membrane</keyword>
<comment type="similarity">
    <text evidence="2 9">Belongs to the GSP F family.</text>
</comment>
<dbReference type="PROSITE" id="PS00874">
    <property type="entry name" value="T2SP_F"/>
    <property type="match status" value="1"/>
</dbReference>
<keyword evidence="5" id="KW-0997">Cell inner membrane</keyword>
<feature type="transmembrane region" description="Helical" evidence="10">
    <location>
        <begin position="275"/>
        <end position="296"/>
    </location>
</feature>
<keyword evidence="4" id="KW-1003">Cell membrane</keyword>
<evidence type="ECO:0000259" key="11">
    <source>
        <dbReference type="Pfam" id="PF00482"/>
    </source>
</evidence>
<evidence type="ECO:0000256" key="3">
    <source>
        <dbReference type="ARBA" id="ARBA00022448"/>
    </source>
</evidence>